<accession>A0A7M1T032</accession>
<sequence length="101" mass="10998">MVSEVHAITAAGRPQSEQSHDRIVRYLITMGIRTGCFVAALFTDGWVRWACIAAAGLLPLIAVVLANAGVERRHRPDTLIATVPAEPDRQLANPTRGEERP</sequence>
<feature type="transmembrane region" description="Helical" evidence="1">
    <location>
        <begin position="23"/>
        <end position="40"/>
    </location>
</feature>
<feature type="transmembrane region" description="Helical" evidence="1">
    <location>
        <begin position="46"/>
        <end position="66"/>
    </location>
</feature>
<name>A0A7M1T032_9MICO</name>
<gene>
    <name evidence="2" type="ORF">IM660_08450</name>
</gene>
<dbReference type="EMBL" id="CP063169">
    <property type="protein sequence ID" value="QOR72243.1"/>
    <property type="molecule type" value="Genomic_DNA"/>
</dbReference>
<evidence type="ECO:0000313" key="3">
    <source>
        <dbReference type="Proteomes" id="UP000593758"/>
    </source>
</evidence>
<dbReference type="InterPro" id="IPR021449">
    <property type="entry name" value="DUF3099"/>
</dbReference>
<protein>
    <submittedName>
        <fullName evidence="2">DUF3099 domain-containing protein</fullName>
    </submittedName>
</protein>
<keyword evidence="3" id="KW-1185">Reference proteome</keyword>
<dbReference type="KEGG" id="halt:IM660_08450"/>
<organism evidence="2 3">
    <name type="scientific">Ruania alkalisoli</name>
    <dbReference type="NCBI Taxonomy" id="2779775"/>
    <lineage>
        <taxon>Bacteria</taxon>
        <taxon>Bacillati</taxon>
        <taxon>Actinomycetota</taxon>
        <taxon>Actinomycetes</taxon>
        <taxon>Micrococcales</taxon>
        <taxon>Ruaniaceae</taxon>
        <taxon>Ruania</taxon>
    </lineage>
</organism>
<evidence type="ECO:0000256" key="1">
    <source>
        <dbReference type="SAM" id="Phobius"/>
    </source>
</evidence>
<dbReference type="Proteomes" id="UP000593758">
    <property type="component" value="Chromosome"/>
</dbReference>
<evidence type="ECO:0000313" key="2">
    <source>
        <dbReference type="EMBL" id="QOR72243.1"/>
    </source>
</evidence>
<keyword evidence="1" id="KW-0812">Transmembrane</keyword>
<reference evidence="2 3" key="1">
    <citation type="submission" date="2020-10" db="EMBL/GenBank/DDBJ databases">
        <title>Haloactinobacterium sp. RN3S43, a bacterium isolated from saline soil.</title>
        <authorList>
            <person name="Sun J.-Q."/>
        </authorList>
    </citation>
    <scope>NUCLEOTIDE SEQUENCE [LARGE SCALE GENOMIC DNA]</scope>
    <source>
        <strain evidence="2 3">RN3S43</strain>
    </source>
</reference>
<dbReference type="AlphaFoldDB" id="A0A7M1T032"/>
<dbReference type="Pfam" id="PF11298">
    <property type="entry name" value="DUF3099"/>
    <property type="match status" value="1"/>
</dbReference>
<keyword evidence="1" id="KW-1133">Transmembrane helix</keyword>
<keyword evidence="1" id="KW-0472">Membrane</keyword>
<proteinExistence type="predicted"/>